<dbReference type="InterPro" id="IPR008921">
    <property type="entry name" value="DNA_pol3_clamp-load_cplx_C"/>
</dbReference>
<evidence type="ECO:0000259" key="11">
    <source>
        <dbReference type="Pfam" id="PF21694"/>
    </source>
</evidence>
<dbReference type="NCBIfam" id="TIGR01128">
    <property type="entry name" value="holA"/>
    <property type="match status" value="1"/>
</dbReference>
<evidence type="ECO:0000256" key="6">
    <source>
        <dbReference type="ARBA" id="ARBA00022932"/>
    </source>
</evidence>
<comment type="catalytic activity">
    <reaction evidence="8">
        <text>DNA(n) + a 2'-deoxyribonucleoside 5'-triphosphate = DNA(n+1) + diphosphate</text>
        <dbReference type="Rhea" id="RHEA:22508"/>
        <dbReference type="Rhea" id="RHEA-COMP:17339"/>
        <dbReference type="Rhea" id="RHEA-COMP:17340"/>
        <dbReference type="ChEBI" id="CHEBI:33019"/>
        <dbReference type="ChEBI" id="CHEBI:61560"/>
        <dbReference type="ChEBI" id="CHEBI:173112"/>
        <dbReference type="EC" id="2.7.7.7"/>
    </reaction>
</comment>
<gene>
    <name evidence="12" type="primary">holA</name>
    <name evidence="12" type="ORF">AB4876_12610</name>
</gene>
<evidence type="ECO:0000313" key="12">
    <source>
        <dbReference type="EMBL" id="MEX1669754.1"/>
    </source>
</evidence>
<dbReference type="Proteomes" id="UP001557485">
    <property type="component" value="Unassembled WGS sequence"/>
</dbReference>
<evidence type="ECO:0000256" key="1">
    <source>
        <dbReference type="ARBA" id="ARBA00012417"/>
    </source>
</evidence>
<keyword evidence="3 12" id="KW-0808">Transferase</keyword>
<dbReference type="PANTHER" id="PTHR34388:SF1">
    <property type="entry name" value="DNA POLYMERASE III SUBUNIT DELTA"/>
    <property type="match status" value="1"/>
</dbReference>
<dbReference type="InterPro" id="IPR048466">
    <property type="entry name" value="DNA_pol3_delta-like_C"/>
</dbReference>
<keyword evidence="6" id="KW-0239">DNA-directed DNA polymerase</keyword>
<protein>
    <recommendedName>
        <fullName evidence="2 9">DNA polymerase III subunit delta</fullName>
        <ecNumber evidence="1 9">2.7.7.7</ecNumber>
    </recommendedName>
</protein>
<dbReference type="EC" id="2.7.7.7" evidence="1 9"/>
<feature type="domain" description="DNA polymerase III delta N-terminal" evidence="10">
    <location>
        <begin position="20"/>
        <end position="136"/>
    </location>
</feature>
<dbReference type="Gene3D" id="1.20.272.10">
    <property type="match status" value="1"/>
</dbReference>
<comment type="similarity">
    <text evidence="7">Belongs to the DNA polymerase HolA subunit family.</text>
</comment>
<evidence type="ECO:0000256" key="5">
    <source>
        <dbReference type="ARBA" id="ARBA00022705"/>
    </source>
</evidence>
<proteinExistence type="inferred from homology"/>
<dbReference type="InterPro" id="IPR027417">
    <property type="entry name" value="P-loop_NTPase"/>
</dbReference>
<dbReference type="CDD" id="cd18138">
    <property type="entry name" value="HLD_clamp_pol_III_delta"/>
    <property type="match status" value="1"/>
</dbReference>
<evidence type="ECO:0000256" key="9">
    <source>
        <dbReference type="NCBIfam" id="TIGR01128"/>
    </source>
</evidence>
<evidence type="ECO:0000256" key="4">
    <source>
        <dbReference type="ARBA" id="ARBA00022695"/>
    </source>
</evidence>
<dbReference type="InterPro" id="IPR005790">
    <property type="entry name" value="DNA_polIII_delta"/>
</dbReference>
<evidence type="ECO:0000256" key="3">
    <source>
        <dbReference type="ARBA" id="ARBA00022679"/>
    </source>
</evidence>
<dbReference type="PANTHER" id="PTHR34388">
    <property type="entry name" value="DNA POLYMERASE III SUBUNIT DELTA"/>
    <property type="match status" value="1"/>
</dbReference>
<sequence>MKLRPEQLAAQLDKSLLSVYLVCGDELLITQECCDTIRQHCRQQGIHEREVLNVERGFDWGQLIDSGQSMSLFAERKLIELRLGNSKMDQKSSAILQEYLKNVDGSNILLVSCGKLDSRSMNSKWVKALDAAGAVIQVWPIERQHLGNWIMQRMRSIDLKAEPDAVQLLADRVEGNLLAADQEISKLKILAGDRTITAEVVASAVASSARYDIFKLIDAALAGQAGSALQMLNSLLAEGGEEIAMLGAIVREIRGLYACAKMLEQGQSIDKALDSQRVWDKRKGLYKNTLRRLKSRQLGALLQLATRIDAAQKGQSDENAQLLFSNLVSALAGQRLIGSSLAR</sequence>
<evidence type="ECO:0000256" key="7">
    <source>
        <dbReference type="ARBA" id="ARBA00034754"/>
    </source>
</evidence>
<evidence type="ECO:0000313" key="13">
    <source>
        <dbReference type="Proteomes" id="UP001557485"/>
    </source>
</evidence>
<name>A0ABV3U787_9GAMM</name>
<feature type="domain" description="DNA polymerase III delta subunit-like C-terminal" evidence="11">
    <location>
        <begin position="212"/>
        <end position="324"/>
    </location>
</feature>
<reference evidence="12 13" key="1">
    <citation type="journal article" date="2011" name="Int. J. Syst. Evol. Microbiol.">
        <title>Zhongshania antarctica gen. nov., sp. nov. and Zhongshania guokunii sp. nov., gammaproteobacteria respectively isolated from coastal attached (fast) ice and surface seawater of the Antarctic.</title>
        <authorList>
            <person name="Li H.J."/>
            <person name="Zhang X.Y."/>
            <person name="Chen C.X."/>
            <person name="Zhang Y.J."/>
            <person name="Gao Z.M."/>
            <person name="Yu Y."/>
            <person name="Chen X.L."/>
            <person name="Chen B."/>
            <person name="Zhang Y.Z."/>
        </authorList>
    </citation>
    <scope>NUCLEOTIDE SEQUENCE [LARGE SCALE GENOMIC DNA]</scope>
    <source>
        <strain evidence="12 13">ZS6-22T</strain>
    </source>
</reference>
<dbReference type="Pfam" id="PF21694">
    <property type="entry name" value="DNA_pol3_delta_C"/>
    <property type="match status" value="1"/>
</dbReference>
<accession>A0ABV3U787</accession>
<keyword evidence="4 12" id="KW-0548">Nucleotidyltransferase</keyword>
<comment type="caution">
    <text evidence="12">The sequence shown here is derived from an EMBL/GenBank/DDBJ whole genome shotgun (WGS) entry which is preliminary data.</text>
</comment>
<dbReference type="GO" id="GO:0003887">
    <property type="term" value="F:DNA-directed DNA polymerase activity"/>
    <property type="evidence" value="ECO:0007669"/>
    <property type="project" value="UniProtKB-EC"/>
</dbReference>
<dbReference type="Gene3D" id="1.10.8.60">
    <property type="match status" value="1"/>
</dbReference>
<dbReference type="SUPFAM" id="SSF52540">
    <property type="entry name" value="P-loop containing nucleoside triphosphate hydrolases"/>
    <property type="match status" value="1"/>
</dbReference>
<evidence type="ECO:0000259" key="10">
    <source>
        <dbReference type="Pfam" id="PF06144"/>
    </source>
</evidence>
<organism evidence="12 13">
    <name type="scientific">Zhongshania guokunii</name>
    <dbReference type="NCBI Taxonomy" id="641783"/>
    <lineage>
        <taxon>Bacteria</taxon>
        <taxon>Pseudomonadati</taxon>
        <taxon>Pseudomonadota</taxon>
        <taxon>Gammaproteobacteria</taxon>
        <taxon>Cellvibrionales</taxon>
        <taxon>Spongiibacteraceae</taxon>
        <taxon>Zhongshania</taxon>
    </lineage>
</organism>
<keyword evidence="13" id="KW-1185">Reference proteome</keyword>
<evidence type="ECO:0000256" key="2">
    <source>
        <dbReference type="ARBA" id="ARBA00017703"/>
    </source>
</evidence>
<dbReference type="RefSeq" id="WP_368382054.1">
    <property type="nucleotide sequence ID" value="NZ_JBFRYA010000010.1"/>
</dbReference>
<keyword evidence="5" id="KW-0235">DNA replication</keyword>
<dbReference type="EMBL" id="JBFRYA010000010">
    <property type="protein sequence ID" value="MEX1669754.1"/>
    <property type="molecule type" value="Genomic_DNA"/>
</dbReference>
<dbReference type="Gene3D" id="3.40.50.300">
    <property type="entry name" value="P-loop containing nucleotide triphosphate hydrolases"/>
    <property type="match status" value="1"/>
</dbReference>
<evidence type="ECO:0000256" key="8">
    <source>
        <dbReference type="ARBA" id="ARBA00049244"/>
    </source>
</evidence>
<dbReference type="InterPro" id="IPR010372">
    <property type="entry name" value="DNA_pol3_delta_N"/>
</dbReference>
<dbReference type="Pfam" id="PF06144">
    <property type="entry name" value="DNA_pol3_delta"/>
    <property type="match status" value="1"/>
</dbReference>
<dbReference type="SUPFAM" id="SSF48019">
    <property type="entry name" value="post-AAA+ oligomerization domain-like"/>
    <property type="match status" value="1"/>
</dbReference>